<accession>A0ACC0LMQ5</accession>
<reference evidence="1" key="1">
    <citation type="submission" date="2022-02" db="EMBL/GenBank/DDBJ databases">
        <title>Plant Genome Project.</title>
        <authorList>
            <person name="Zhang R.-G."/>
        </authorList>
    </citation>
    <scope>NUCLEOTIDE SEQUENCE</scope>
    <source>
        <strain evidence="1">AT1</strain>
    </source>
</reference>
<gene>
    <name evidence="1" type="ORF">RHMOL_Rhmol11G0011100</name>
</gene>
<evidence type="ECO:0000313" key="2">
    <source>
        <dbReference type="Proteomes" id="UP001062846"/>
    </source>
</evidence>
<dbReference type="EMBL" id="CM046398">
    <property type="protein sequence ID" value="KAI8529905.1"/>
    <property type="molecule type" value="Genomic_DNA"/>
</dbReference>
<name>A0ACC0LMQ5_RHOML</name>
<keyword evidence="2" id="KW-1185">Reference proteome</keyword>
<comment type="caution">
    <text evidence="1">The sequence shown here is derived from an EMBL/GenBank/DDBJ whole genome shotgun (WGS) entry which is preliminary data.</text>
</comment>
<organism evidence="1 2">
    <name type="scientific">Rhododendron molle</name>
    <name type="common">Chinese azalea</name>
    <name type="synonym">Azalea mollis</name>
    <dbReference type="NCBI Taxonomy" id="49168"/>
    <lineage>
        <taxon>Eukaryota</taxon>
        <taxon>Viridiplantae</taxon>
        <taxon>Streptophyta</taxon>
        <taxon>Embryophyta</taxon>
        <taxon>Tracheophyta</taxon>
        <taxon>Spermatophyta</taxon>
        <taxon>Magnoliopsida</taxon>
        <taxon>eudicotyledons</taxon>
        <taxon>Gunneridae</taxon>
        <taxon>Pentapetalae</taxon>
        <taxon>asterids</taxon>
        <taxon>Ericales</taxon>
        <taxon>Ericaceae</taxon>
        <taxon>Ericoideae</taxon>
        <taxon>Rhodoreae</taxon>
        <taxon>Rhododendron</taxon>
    </lineage>
</organism>
<dbReference type="Proteomes" id="UP001062846">
    <property type="component" value="Chromosome 11"/>
</dbReference>
<evidence type="ECO:0000313" key="1">
    <source>
        <dbReference type="EMBL" id="KAI8529905.1"/>
    </source>
</evidence>
<sequence>MGNPTEGTPNHPVENGEEILLAPGDSGNDLLNHGLDPIAMNSQDPLRHRRKH</sequence>
<protein>
    <submittedName>
        <fullName evidence="1">Uncharacterized protein</fullName>
    </submittedName>
</protein>
<proteinExistence type="predicted"/>